<feature type="region of interest" description="Disordered" evidence="1">
    <location>
        <begin position="340"/>
        <end position="390"/>
    </location>
</feature>
<reference evidence="4" key="1">
    <citation type="journal article" date="2018" name="Nat. Microbiol.">
        <title>Leveraging single-cell genomics to expand the fungal tree of life.</title>
        <authorList>
            <person name="Ahrendt S.R."/>
            <person name="Quandt C.A."/>
            <person name="Ciobanu D."/>
            <person name="Clum A."/>
            <person name="Salamov A."/>
            <person name="Andreopoulos B."/>
            <person name="Cheng J.F."/>
            <person name="Woyke T."/>
            <person name="Pelin A."/>
            <person name="Henrissat B."/>
            <person name="Reynolds N.K."/>
            <person name="Benny G.L."/>
            <person name="Smith M.E."/>
            <person name="James T.Y."/>
            <person name="Grigoriev I.V."/>
        </authorList>
    </citation>
    <scope>NUCLEOTIDE SEQUENCE [LARGE SCALE GENOMIC DNA]</scope>
    <source>
        <strain evidence="4">RSA 468</strain>
    </source>
</reference>
<accession>A0A4P9ZWJ9</accession>
<protein>
    <submittedName>
        <fullName evidence="3">Uncharacterized protein</fullName>
    </submittedName>
</protein>
<dbReference type="AlphaFoldDB" id="A0A4P9ZWJ9"/>
<feature type="signal peptide" evidence="2">
    <location>
        <begin position="1"/>
        <end position="17"/>
    </location>
</feature>
<evidence type="ECO:0000313" key="4">
    <source>
        <dbReference type="Proteomes" id="UP000268162"/>
    </source>
</evidence>
<evidence type="ECO:0000313" key="3">
    <source>
        <dbReference type="EMBL" id="RKP37997.1"/>
    </source>
</evidence>
<dbReference type="EMBL" id="ML002418">
    <property type="protein sequence ID" value="RKP37997.1"/>
    <property type="molecule type" value="Genomic_DNA"/>
</dbReference>
<name>A0A4P9ZWJ9_9FUNG</name>
<feature type="chain" id="PRO_5020622198" evidence="2">
    <location>
        <begin position="18"/>
        <end position="449"/>
    </location>
</feature>
<sequence>MRVGIVFTLALATSAYGSTTLASKQQFDMNSRAIGPEAVGGVYHSSPASSQWPSDNEYEDDYASDNEMPTEFSSKNSNFATTLNAQNADYLKAAAPGSPFEDNNSLSQPNAKDIPNPRITPPNRLAIPPLNSLPPLNPTTHLSPPLDKSYTLEYQPTWSTTNPSLNSRNLAQDMPLNAKVCLDIMEYIPIWRDSGDFSGKPSSKVSVKTMYHEVQAEFKHAQSHLASAGFRKKAEDRLQGLLKAFAVGEMDHNLVEPEGRLDVSNHVYLKYVYDDENSTGEMALITEKDTRKANGKLYNAWVDSVIAFENNDVGDNIPLNFKALQFIAGITCISGCVTPDASPGNPEEQSAFVTPDLTPGKATPLSPTVASDRSETPNLTPLGYMSPQKTPVVDEDALSDTTLLNSLPPGLSKPTPQESSACVSPKAQPNRRADGCSSYSGCGSYRRCG</sequence>
<evidence type="ECO:0000256" key="1">
    <source>
        <dbReference type="SAM" id="MobiDB-lite"/>
    </source>
</evidence>
<proteinExistence type="predicted"/>
<feature type="region of interest" description="Disordered" evidence="1">
    <location>
        <begin position="94"/>
        <end position="136"/>
    </location>
</feature>
<feature type="compositionally biased region" description="Polar residues" evidence="1">
    <location>
        <begin position="101"/>
        <end position="110"/>
    </location>
</feature>
<organism evidence="3 4">
    <name type="scientific">Dimargaris cristalligena</name>
    <dbReference type="NCBI Taxonomy" id="215637"/>
    <lineage>
        <taxon>Eukaryota</taxon>
        <taxon>Fungi</taxon>
        <taxon>Fungi incertae sedis</taxon>
        <taxon>Zoopagomycota</taxon>
        <taxon>Kickxellomycotina</taxon>
        <taxon>Dimargaritomycetes</taxon>
        <taxon>Dimargaritales</taxon>
        <taxon>Dimargaritaceae</taxon>
        <taxon>Dimargaris</taxon>
    </lineage>
</organism>
<gene>
    <name evidence="3" type="ORF">BJ085DRAFT_36059</name>
</gene>
<keyword evidence="2" id="KW-0732">Signal</keyword>
<evidence type="ECO:0000256" key="2">
    <source>
        <dbReference type="SAM" id="SignalP"/>
    </source>
</evidence>
<feature type="region of interest" description="Disordered" evidence="1">
    <location>
        <begin position="402"/>
        <end position="449"/>
    </location>
</feature>
<feature type="compositionally biased region" description="Low complexity" evidence="1">
    <location>
        <begin position="435"/>
        <end position="449"/>
    </location>
</feature>
<feature type="compositionally biased region" description="Polar residues" evidence="1">
    <location>
        <begin position="365"/>
        <end position="379"/>
    </location>
</feature>
<keyword evidence="4" id="KW-1185">Reference proteome</keyword>
<dbReference type="Proteomes" id="UP000268162">
    <property type="component" value="Unassembled WGS sequence"/>
</dbReference>
<feature type="region of interest" description="Disordered" evidence="1">
    <location>
        <begin position="38"/>
        <end position="75"/>
    </location>
</feature>